<keyword evidence="3" id="KW-1185">Reference proteome</keyword>
<feature type="signal peptide" evidence="1">
    <location>
        <begin position="1"/>
        <end position="20"/>
    </location>
</feature>
<sequence>MGRRMLVPAVLSVVLGTACATTAPSVPKTPQIPTILPPTTVVRTPAMVDRAPPDECELIVPVEVLNQKLGREIGGETRGIVGVPEPTLGRTAKMDCYYGVGERQPLAAAPVVVGLATYADDATAKDRVTDSVDAERREGATVGETDVGKLKAAVVTTSTERLLLGSLGKTTFVVRIKTGFLPDDQSTPFLAAVAQQAMTPVEDA</sequence>
<reference evidence="2 3" key="1">
    <citation type="submission" date="2020-08" db="EMBL/GenBank/DDBJ databases">
        <title>Sequencing the genomes of 1000 actinobacteria strains.</title>
        <authorList>
            <person name="Klenk H.-P."/>
        </authorList>
    </citation>
    <scope>NUCLEOTIDE SEQUENCE [LARGE SCALE GENOMIC DNA]</scope>
    <source>
        <strain evidence="2 3">DSM 45084</strain>
    </source>
</reference>
<evidence type="ECO:0000256" key="1">
    <source>
        <dbReference type="SAM" id="SignalP"/>
    </source>
</evidence>
<evidence type="ECO:0000313" key="3">
    <source>
        <dbReference type="Proteomes" id="UP000542674"/>
    </source>
</evidence>
<comment type="caution">
    <text evidence="2">The sequence shown here is derived from an EMBL/GenBank/DDBJ whole genome shotgun (WGS) entry which is preliminary data.</text>
</comment>
<dbReference type="EMBL" id="JACHJS010000001">
    <property type="protein sequence ID" value="MBB4964309.1"/>
    <property type="molecule type" value="Genomic_DNA"/>
</dbReference>
<accession>A0A7W7WUI9</accession>
<gene>
    <name evidence="2" type="ORF">F4559_001668</name>
</gene>
<dbReference type="PROSITE" id="PS51257">
    <property type="entry name" value="PROKAR_LIPOPROTEIN"/>
    <property type="match status" value="1"/>
</dbReference>
<feature type="chain" id="PRO_5030585343" description="DUF3558 domain-containing protein" evidence="1">
    <location>
        <begin position="21"/>
        <end position="204"/>
    </location>
</feature>
<dbReference type="Proteomes" id="UP000542674">
    <property type="component" value="Unassembled WGS sequence"/>
</dbReference>
<keyword evidence="1" id="KW-0732">Signal</keyword>
<name>A0A7W7WUI9_9PSEU</name>
<organism evidence="2 3">
    <name type="scientific">Saccharothrix violaceirubra</name>
    <dbReference type="NCBI Taxonomy" id="413306"/>
    <lineage>
        <taxon>Bacteria</taxon>
        <taxon>Bacillati</taxon>
        <taxon>Actinomycetota</taxon>
        <taxon>Actinomycetes</taxon>
        <taxon>Pseudonocardiales</taxon>
        <taxon>Pseudonocardiaceae</taxon>
        <taxon>Saccharothrix</taxon>
    </lineage>
</organism>
<proteinExistence type="predicted"/>
<dbReference type="AlphaFoldDB" id="A0A7W7WUI9"/>
<protein>
    <recommendedName>
        <fullName evidence="4">DUF3558 domain-containing protein</fullName>
    </recommendedName>
</protein>
<dbReference type="RefSeq" id="WP_184667228.1">
    <property type="nucleotide sequence ID" value="NZ_BAABAI010000027.1"/>
</dbReference>
<evidence type="ECO:0008006" key="4">
    <source>
        <dbReference type="Google" id="ProtNLM"/>
    </source>
</evidence>
<evidence type="ECO:0000313" key="2">
    <source>
        <dbReference type="EMBL" id="MBB4964309.1"/>
    </source>
</evidence>